<dbReference type="EnsemblMetazoa" id="CLYHEMT002921.1">
    <property type="protein sequence ID" value="CLYHEMP002921.1"/>
    <property type="gene ID" value="CLYHEMG002921"/>
</dbReference>
<keyword evidence="2" id="KW-1185">Reference proteome</keyword>
<evidence type="ECO:0000313" key="1">
    <source>
        <dbReference type="EnsemblMetazoa" id="CLYHEMP002921.1"/>
    </source>
</evidence>
<dbReference type="AlphaFoldDB" id="A0A7M5UQM3"/>
<sequence length="116" mass="13647">RELHRQEKNSKTVFVELNRKMFKLLVSSFILLVIATSASSAPVKDNDYIPCSVECYASYQEQCRQSSKTQNDHYFCTSKFNQCIKQKKSCHRLFLFNSLKKKLKRFQKAINLVKLM</sequence>
<proteinExistence type="predicted"/>
<organism evidence="1 2">
    <name type="scientific">Clytia hemisphaerica</name>
    <dbReference type="NCBI Taxonomy" id="252671"/>
    <lineage>
        <taxon>Eukaryota</taxon>
        <taxon>Metazoa</taxon>
        <taxon>Cnidaria</taxon>
        <taxon>Hydrozoa</taxon>
        <taxon>Hydroidolina</taxon>
        <taxon>Leptothecata</taxon>
        <taxon>Obeliida</taxon>
        <taxon>Clytiidae</taxon>
        <taxon>Clytia</taxon>
    </lineage>
</organism>
<evidence type="ECO:0000313" key="2">
    <source>
        <dbReference type="Proteomes" id="UP000594262"/>
    </source>
</evidence>
<protein>
    <submittedName>
        <fullName evidence="1">Uncharacterized protein</fullName>
    </submittedName>
</protein>
<reference evidence="1" key="1">
    <citation type="submission" date="2021-01" db="UniProtKB">
        <authorList>
            <consortium name="EnsemblMetazoa"/>
        </authorList>
    </citation>
    <scope>IDENTIFICATION</scope>
</reference>
<accession>A0A7M5UQM3</accession>
<dbReference type="Proteomes" id="UP000594262">
    <property type="component" value="Unplaced"/>
</dbReference>
<name>A0A7M5UQM3_9CNID</name>